<evidence type="ECO:0000256" key="1">
    <source>
        <dbReference type="SAM" id="MobiDB-lite"/>
    </source>
</evidence>
<dbReference type="EMBL" id="CM000782">
    <property type="protein sequence ID" value="AQK83079.1"/>
    <property type="molecule type" value="Genomic_DNA"/>
</dbReference>
<accession>A0A1D6LUT3</accession>
<dbReference type="InParanoid" id="A0A1D6LUT3"/>
<feature type="region of interest" description="Disordered" evidence="1">
    <location>
        <begin position="31"/>
        <end position="90"/>
    </location>
</feature>
<feature type="compositionally biased region" description="Polar residues" evidence="1">
    <location>
        <begin position="183"/>
        <end position="195"/>
    </location>
</feature>
<sequence>MTGVQMRAKARAKPKRFLHLKVALEVGHDLEVNEDNMSRETQQLPLDRNSIDSTSSSSKRRKRDKGNEVSNSSDPFLDMMGGINGDLKTASNQFGKMADIMEREAKLLSLAHPPPRRSRRRLGGALAASPPGVLPPPPSVSPSPELGPEARHSKEGGGRASRLGGGRAMREVAALFPGGSRGSFDTPSVGSTASCCGSGAPSEGSAG</sequence>
<feature type="region of interest" description="Disordered" evidence="1">
    <location>
        <begin position="108"/>
        <end position="207"/>
    </location>
</feature>
<feature type="compositionally biased region" description="Basic and acidic residues" evidence="1">
    <location>
        <begin position="148"/>
        <end position="157"/>
    </location>
</feature>
<proteinExistence type="predicted"/>
<gene>
    <name evidence="2" type="ORF">ZEAMMB73_Zm00001d037134</name>
</gene>
<evidence type="ECO:0000313" key="2">
    <source>
        <dbReference type="EMBL" id="AQK83079.1"/>
    </source>
</evidence>
<dbReference type="AlphaFoldDB" id="A0A1D6LUT3"/>
<dbReference type="SMR" id="A0A1D6LUT3"/>
<reference evidence="2" key="1">
    <citation type="submission" date="2015-12" db="EMBL/GenBank/DDBJ databases">
        <title>Update maize B73 reference genome by single molecule sequencing technologies.</title>
        <authorList>
            <consortium name="Maize Genome Sequencing Project"/>
            <person name="Ware D."/>
        </authorList>
    </citation>
    <scope>NUCLEOTIDE SEQUENCE</scope>
    <source>
        <tissue evidence="2">Seedling</tissue>
    </source>
</reference>
<protein>
    <submittedName>
        <fullName evidence="2">Uncharacterized protein</fullName>
    </submittedName>
</protein>
<name>A0A1D6LUT3_MAIZE</name>
<feature type="compositionally biased region" description="Low complexity" evidence="1">
    <location>
        <begin position="47"/>
        <end position="57"/>
    </location>
</feature>
<dbReference type="PaxDb" id="4577-AC207790.2_FGP001"/>
<organism evidence="2">
    <name type="scientific">Zea mays</name>
    <name type="common">Maize</name>
    <dbReference type="NCBI Taxonomy" id="4577"/>
    <lineage>
        <taxon>Eukaryota</taxon>
        <taxon>Viridiplantae</taxon>
        <taxon>Streptophyta</taxon>
        <taxon>Embryophyta</taxon>
        <taxon>Tracheophyta</taxon>
        <taxon>Spermatophyta</taxon>
        <taxon>Magnoliopsida</taxon>
        <taxon>Liliopsida</taxon>
        <taxon>Poales</taxon>
        <taxon>Poaceae</taxon>
        <taxon>PACMAD clade</taxon>
        <taxon>Panicoideae</taxon>
        <taxon>Andropogonodae</taxon>
        <taxon>Andropogoneae</taxon>
        <taxon>Tripsacinae</taxon>
        <taxon>Zea</taxon>
    </lineage>
</organism>
<feature type="compositionally biased region" description="Pro residues" evidence="1">
    <location>
        <begin position="132"/>
        <end position="141"/>
    </location>
</feature>